<keyword evidence="3 8" id="KW-0507">mRNA processing</keyword>
<dbReference type="CDD" id="cd00593">
    <property type="entry name" value="RIBOc"/>
    <property type="match status" value="1"/>
</dbReference>
<dbReference type="GO" id="GO:0006397">
    <property type="term" value="P:mRNA processing"/>
    <property type="evidence" value="ECO:0007669"/>
    <property type="project" value="UniProtKB-UniRule"/>
</dbReference>
<dbReference type="EMBL" id="AWEY01000023">
    <property type="protein sequence ID" value="ERK39377.1"/>
    <property type="molecule type" value="Genomic_DNA"/>
</dbReference>
<comment type="subunit">
    <text evidence="8">Homodimer.</text>
</comment>
<dbReference type="GO" id="GO:0010468">
    <property type="term" value="P:regulation of gene expression"/>
    <property type="evidence" value="ECO:0007669"/>
    <property type="project" value="TreeGrafter"/>
</dbReference>
<comment type="function">
    <text evidence="8">Digests double-stranded RNA. Involved in the processing of primary rRNA transcript to yield the immediate precursors to the large and small rRNAs (23S and 16S). Processes some mRNAs, and tRNAs when they are encoded in the rRNA operon. Processes pre-crRNA and tracrRNA of type II CRISPR loci if present in the organism.</text>
</comment>
<dbReference type="GO" id="GO:0019843">
    <property type="term" value="F:rRNA binding"/>
    <property type="evidence" value="ECO:0007669"/>
    <property type="project" value="UniProtKB-KW"/>
</dbReference>
<protein>
    <recommendedName>
        <fullName evidence="8">Ribonuclease 3</fullName>
        <ecNumber evidence="8">3.1.26.3</ecNumber>
    </recommendedName>
    <alternativeName>
        <fullName evidence="8">Ribonuclease III</fullName>
        <shortName evidence="8">RNase III</shortName>
    </alternativeName>
</protein>
<evidence type="ECO:0000256" key="2">
    <source>
        <dbReference type="ARBA" id="ARBA00010183"/>
    </source>
</evidence>
<dbReference type="PANTHER" id="PTHR11207">
    <property type="entry name" value="RIBONUCLEASE III"/>
    <property type="match status" value="1"/>
</dbReference>
<keyword evidence="8" id="KW-0963">Cytoplasm</keyword>
<dbReference type="Pfam" id="PF14622">
    <property type="entry name" value="Ribonucleas_3_3"/>
    <property type="match status" value="1"/>
</dbReference>
<keyword evidence="13" id="KW-1185">Reference proteome</keyword>
<keyword evidence="8" id="KW-0479">Metal-binding</keyword>
<keyword evidence="6 8" id="KW-0378">Hydrolase</keyword>
<feature type="binding site" evidence="8">
    <location>
        <position position="134"/>
    </location>
    <ligand>
        <name>Mg(2+)</name>
        <dbReference type="ChEBI" id="CHEBI:18420"/>
    </ligand>
</feature>
<comment type="cofactor">
    <cofactor evidence="8">
        <name>Mg(2+)</name>
        <dbReference type="ChEBI" id="CHEBI:18420"/>
    </cofactor>
</comment>
<feature type="active site" evidence="8">
    <location>
        <position position="66"/>
    </location>
</feature>
<dbReference type="AlphaFoldDB" id="U2QKN3"/>
<feature type="compositionally biased region" description="Acidic residues" evidence="9">
    <location>
        <begin position="342"/>
        <end position="351"/>
    </location>
</feature>
<dbReference type="GO" id="GO:0046872">
    <property type="term" value="F:metal ion binding"/>
    <property type="evidence" value="ECO:0007669"/>
    <property type="project" value="UniProtKB-KW"/>
</dbReference>
<comment type="subcellular location">
    <subcellularLocation>
        <location evidence="8">Cytoplasm</location>
    </subcellularLocation>
</comment>
<dbReference type="EC" id="3.1.26.3" evidence="8"/>
<comment type="catalytic activity">
    <reaction evidence="1 8">
        <text>Endonucleolytic cleavage to 5'-phosphomonoester.</text>
        <dbReference type="EC" id="3.1.26.3"/>
    </reaction>
</comment>
<feature type="binding site" evidence="8">
    <location>
        <position position="62"/>
    </location>
    <ligand>
        <name>Mg(2+)</name>
        <dbReference type="ChEBI" id="CHEBI:18420"/>
    </ligand>
</feature>
<name>U2QKN3_9BACT</name>
<dbReference type="PANTHER" id="PTHR11207:SF0">
    <property type="entry name" value="RIBONUCLEASE 3"/>
    <property type="match status" value="1"/>
</dbReference>
<keyword evidence="8" id="KW-0460">Magnesium</keyword>
<keyword evidence="8" id="KW-0819">tRNA processing</keyword>
<dbReference type="InterPro" id="IPR011907">
    <property type="entry name" value="RNase_III"/>
</dbReference>
<feature type="domain" description="DRBM" evidence="10">
    <location>
        <begin position="173"/>
        <end position="241"/>
    </location>
</feature>
<keyword evidence="7 8" id="KW-0694">RNA-binding</keyword>
<dbReference type="PROSITE" id="PS50137">
    <property type="entry name" value="DS_RBD"/>
    <property type="match status" value="1"/>
</dbReference>
<evidence type="ECO:0000259" key="11">
    <source>
        <dbReference type="PROSITE" id="PS50142"/>
    </source>
</evidence>
<organism evidence="12 13">
    <name type="scientific">Segatella baroniae F0067</name>
    <dbReference type="NCBI Taxonomy" id="1115809"/>
    <lineage>
        <taxon>Bacteria</taxon>
        <taxon>Pseudomonadati</taxon>
        <taxon>Bacteroidota</taxon>
        <taxon>Bacteroidia</taxon>
        <taxon>Bacteroidales</taxon>
        <taxon>Prevotellaceae</taxon>
        <taxon>Segatella</taxon>
    </lineage>
</organism>
<evidence type="ECO:0000256" key="3">
    <source>
        <dbReference type="ARBA" id="ARBA00022664"/>
    </source>
</evidence>
<evidence type="ECO:0000256" key="1">
    <source>
        <dbReference type="ARBA" id="ARBA00000109"/>
    </source>
</evidence>
<dbReference type="InterPro" id="IPR036389">
    <property type="entry name" value="RNase_III_sf"/>
</dbReference>
<evidence type="ECO:0000256" key="4">
    <source>
        <dbReference type="ARBA" id="ARBA00022722"/>
    </source>
</evidence>
<dbReference type="SMART" id="SM00358">
    <property type="entry name" value="DSRM"/>
    <property type="match status" value="1"/>
</dbReference>
<feature type="region of interest" description="Disordered" evidence="9">
    <location>
        <begin position="257"/>
        <end position="357"/>
    </location>
</feature>
<gene>
    <name evidence="8 12" type="primary">rnc</name>
    <name evidence="12" type="ORF">HMPREF9135_1743</name>
</gene>
<evidence type="ECO:0000313" key="12">
    <source>
        <dbReference type="EMBL" id="ERK39377.1"/>
    </source>
</evidence>
<comment type="similarity">
    <text evidence="2">Belongs to the ribonuclease III family.</text>
</comment>
<dbReference type="Pfam" id="PF00035">
    <property type="entry name" value="dsrm"/>
    <property type="match status" value="1"/>
</dbReference>
<feature type="domain" description="RNase III" evidence="11">
    <location>
        <begin position="20"/>
        <end position="145"/>
    </location>
</feature>
<dbReference type="InterPro" id="IPR014720">
    <property type="entry name" value="dsRBD_dom"/>
</dbReference>
<dbReference type="PROSITE" id="PS00517">
    <property type="entry name" value="RNASE_3_1"/>
    <property type="match status" value="1"/>
</dbReference>
<dbReference type="PROSITE" id="PS50142">
    <property type="entry name" value="RNASE_3_2"/>
    <property type="match status" value="1"/>
</dbReference>
<comment type="caution">
    <text evidence="12">The sequence shown here is derived from an EMBL/GenBank/DDBJ whole genome shotgun (WGS) entry which is preliminary data.</text>
</comment>
<evidence type="ECO:0000256" key="9">
    <source>
        <dbReference type="SAM" id="MobiDB-lite"/>
    </source>
</evidence>
<dbReference type="PATRIC" id="fig|1115809.3.peg.1300"/>
<reference evidence="12 13" key="1">
    <citation type="submission" date="2013-08" db="EMBL/GenBank/DDBJ databases">
        <authorList>
            <person name="Durkin A.S."/>
            <person name="Haft D.R."/>
            <person name="McCorrison J."/>
            <person name="Torralba M."/>
            <person name="Gillis M."/>
            <person name="Haft D.H."/>
            <person name="Methe B."/>
            <person name="Sutton G."/>
            <person name="Nelson K.E."/>
        </authorList>
    </citation>
    <scope>NUCLEOTIDE SEQUENCE [LARGE SCALE GENOMIC DNA]</scope>
    <source>
        <strain evidence="12 13">F0067</strain>
    </source>
</reference>
<keyword evidence="8" id="KW-0699">rRNA-binding</keyword>
<dbReference type="Gene3D" id="3.30.160.20">
    <property type="match status" value="1"/>
</dbReference>
<feature type="binding site" evidence="8">
    <location>
        <position position="131"/>
    </location>
    <ligand>
        <name>Mg(2+)</name>
        <dbReference type="ChEBI" id="CHEBI:18420"/>
    </ligand>
</feature>
<feature type="compositionally biased region" description="Basic and acidic residues" evidence="9">
    <location>
        <begin position="257"/>
        <end position="305"/>
    </location>
</feature>
<evidence type="ECO:0000256" key="6">
    <source>
        <dbReference type="ARBA" id="ARBA00022801"/>
    </source>
</evidence>
<dbReference type="SMART" id="SM00535">
    <property type="entry name" value="RIBOc"/>
    <property type="match status" value="1"/>
</dbReference>
<dbReference type="RefSeq" id="WP_021589690.1">
    <property type="nucleotide sequence ID" value="NZ_AWEY01000023.1"/>
</dbReference>
<dbReference type="InterPro" id="IPR000999">
    <property type="entry name" value="RNase_III_dom"/>
</dbReference>
<feature type="active site" evidence="8">
    <location>
        <position position="134"/>
    </location>
</feature>
<dbReference type="SUPFAM" id="SSF69065">
    <property type="entry name" value="RNase III domain-like"/>
    <property type="match status" value="1"/>
</dbReference>
<dbReference type="GO" id="GO:0005737">
    <property type="term" value="C:cytoplasm"/>
    <property type="evidence" value="ECO:0007669"/>
    <property type="project" value="UniProtKB-SubCell"/>
</dbReference>
<dbReference type="SUPFAM" id="SSF54768">
    <property type="entry name" value="dsRNA-binding domain-like"/>
    <property type="match status" value="1"/>
</dbReference>
<evidence type="ECO:0000259" key="10">
    <source>
        <dbReference type="PROSITE" id="PS50137"/>
    </source>
</evidence>
<keyword evidence="5 8" id="KW-0255">Endonuclease</keyword>
<feature type="compositionally biased region" description="Low complexity" evidence="9">
    <location>
        <begin position="322"/>
        <end position="331"/>
    </location>
</feature>
<dbReference type="GO" id="GO:0008033">
    <property type="term" value="P:tRNA processing"/>
    <property type="evidence" value="ECO:0007669"/>
    <property type="project" value="UniProtKB-KW"/>
</dbReference>
<keyword evidence="4 8" id="KW-0540">Nuclease</keyword>
<evidence type="ECO:0000256" key="8">
    <source>
        <dbReference type="HAMAP-Rule" id="MF_00104"/>
    </source>
</evidence>
<evidence type="ECO:0000256" key="5">
    <source>
        <dbReference type="ARBA" id="ARBA00022759"/>
    </source>
</evidence>
<dbReference type="GO" id="GO:0006364">
    <property type="term" value="P:rRNA processing"/>
    <property type="evidence" value="ECO:0007669"/>
    <property type="project" value="UniProtKB-UniRule"/>
</dbReference>
<proteinExistence type="inferred from homology"/>
<dbReference type="GO" id="GO:0004525">
    <property type="term" value="F:ribonuclease III activity"/>
    <property type="evidence" value="ECO:0007669"/>
    <property type="project" value="UniProtKB-UniRule"/>
</dbReference>
<keyword evidence="8" id="KW-0698">rRNA processing</keyword>
<dbReference type="HAMAP" id="MF_00104">
    <property type="entry name" value="RNase_III"/>
    <property type="match status" value="1"/>
</dbReference>
<sequence length="385" mass="43781">MLNDLIDRIRLPFRQEKELYSSLYRIIGVFPRDISYYQLALMHKSVMRRNAKGRPVNNERLEFLGDAILDAIVGDIVYRHFPGKREGFLTNTRSKLVQRDTLNRLAKEMGISKLILSSGRSSSHNSYMGGNAFEALVGALYLDRGYNACMRFMEGRVLAQMINIDKVAYKEVNFKSKLIEWSQKNRVKIAFEMTEQNDQSSSPVFNCRVKLEGCEGCEGAGYSKKESQQKAAKLTLERLRKEPQFIDSIFAAKAGRTKMEEEPVERVPAADRKDDFIISRQDDGEAAKEKHPTTFREQVYKDDSRRKRRSPMYRSDNEMAEEASAASPQAETPLPHAADPADTLDLDGDEFDLSHISAQRMSHEEIVAQAEAEAFEAEVKAKSEA</sequence>
<evidence type="ECO:0000313" key="13">
    <source>
        <dbReference type="Proteomes" id="UP000016648"/>
    </source>
</evidence>
<dbReference type="GO" id="GO:0003725">
    <property type="term" value="F:double-stranded RNA binding"/>
    <property type="evidence" value="ECO:0007669"/>
    <property type="project" value="TreeGrafter"/>
</dbReference>
<accession>U2QKN3</accession>
<dbReference type="NCBIfam" id="TIGR02191">
    <property type="entry name" value="RNaseIII"/>
    <property type="match status" value="1"/>
</dbReference>
<dbReference type="Proteomes" id="UP000016648">
    <property type="component" value="Unassembled WGS sequence"/>
</dbReference>
<dbReference type="Gene3D" id="1.10.1520.10">
    <property type="entry name" value="Ribonuclease III domain"/>
    <property type="match status" value="1"/>
</dbReference>
<evidence type="ECO:0000256" key="7">
    <source>
        <dbReference type="ARBA" id="ARBA00022884"/>
    </source>
</evidence>